<protein>
    <submittedName>
        <fullName evidence="4">Single-stranded-DNA-specific exonuclease RecJ</fullName>
    </submittedName>
</protein>
<proteinExistence type="predicted"/>
<accession>A0A3B1ATG7</accession>
<evidence type="ECO:0000259" key="2">
    <source>
        <dbReference type="Pfam" id="PF02272"/>
    </source>
</evidence>
<dbReference type="PANTHER" id="PTHR30255">
    <property type="entry name" value="SINGLE-STRANDED-DNA-SPECIFIC EXONUCLEASE RECJ"/>
    <property type="match status" value="1"/>
</dbReference>
<dbReference type="GO" id="GO:0004527">
    <property type="term" value="F:exonuclease activity"/>
    <property type="evidence" value="ECO:0007669"/>
    <property type="project" value="UniProtKB-KW"/>
</dbReference>
<keyword evidence="1" id="KW-0378">Hydrolase</keyword>
<dbReference type="EMBL" id="UOFU01000405">
    <property type="protein sequence ID" value="VAX05011.1"/>
    <property type="molecule type" value="Genomic_DNA"/>
</dbReference>
<dbReference type="InterPro" id="IPR051673">
    <property type="entry name" value="SSDNA_exonuclease_RecJ"/>
</dbReference>
<gene>
    <name evidence="4" type="ORF">MNBD_GAMMA20-2154</name>
</gene>
<dbReference type="Gene3D" id="2.40.50.460">
    <property type="match status" value="1"/>
</dbReference>
<name>A0A3B1ATG7_9ZZZZ</name>
<dbReference type="AlphaFoldDB" id="A0A3B1ATG7"/>
<dbReference type="InterPro" id="IPR041122">
    <property type="entry name" value="RecJ_OB"/>
</dbReference>
<organism evidence="4">
    <name type="scientific">hydrothermal vent metagenome</name>
    <dbReference type="NCBI Taxonomy" id="652676"/>
    <lineage>
        <taxon>unclassified sequences</taxon>
        <taxon>metagenomes</taxon>
        <taxon>ecological metagenomes</taxon>
    </lineage>
</organism>
<evidence type="ECO:0000256" key="1">
    <source>
        <dbReference type="ARBA" id="ARBA00022801"/>
    </source>
</evidence>
<dbReference type="Pfam" id="PF02272">
    <property type="entry name" value="DHHA1"/>
    <property type="match status" value="1"/>
</dbReference>
<reference evidence="4" key="1">
    <citation type="submission" date="2018-06" db="EMBL/GenBank/DDBJ databases">
        <authorList>
            <person name="Zhirakovskaya E."/>
        </authorList>
    </citation>
    <scope>NUCLEOTIDE SEQUENCE</scope>
</reference>
<dbReference type="SUPFAM" id="SSF64182">
    <property type="entry name" value="DHH phosphoesterases"/>
    <property type="match status" value="1"/>
</dbReference>
<dbReference type="Pfam" id="PF17768">
    <property type="entry name" value="RecJ_OB"/>
    <property type="match status" value="1"/>
</dbReference>
<evidence type="ECO:0000259" key="3">
    <source>
        <dbReference type="Pfam" id="PF17768"/>
    </source>
</evidence>
<sequence length="209" mass="23056">MIGILASRVKDRLHRPVIVFAESSDDEIKGSARSVPGLHIRDALDAVAKRHPDLLSKFGGHAMAAGLSLARADFARFSQAFDQEVRRHLGPSDLCREILSDGELNAAELNLPLAESLRAAGPWGQGFAEPLFDGVFDIVSRRIVGDNHLKLVLRPPGSKQIIDAIAFNTVDHDWPANTTQVELAYRLDVNEYNGRRSVQLLVEHIWPQA</sequence>
<keyword evidence="4" id="KW-0269">Exonuclease</keyword>
<feature type="domain" description="RecJ OB" evidence="3">
    <location>
        <begin position="101"/>
        <end position="204"/>
    </location>
</feature>
<evidence type="ECO:0000313" key="4">
    <source>
        <dbReference type="EMBL" id="VAX05011.1"/>
    </source>
</evidence>
<dbReference type="GO" id="GO:0003676">
    <property type="term" value="F:nucleic acid binding"/>
    <property type="evidence" value="ECO:0007669"/>
    <property type="project" value="InterPro"/>
</dbReference>
<feature type="domain" description="DHHA1" evidence="2">
    <location>
        <begin position="2"/>
        <end position="86"/>
    </location>
</feature>
<dbReference type="InterPro" id="IPR003156">
    <property type="entry name" value="DHHA1_dom"/>
</dbReference>
<keyword evidence="4" id="KW-0540">Nuclease</keyword>
<dbReference type="PANTHER" id="PTHR30255:SF2">
    <property type="entry name" value="SINGLE-STRANDED-DNA-SPECIFIC EXONUCLEASE RECJ"/>
    <property type="match status" value="1"/>
</dbReference>
<dbReference type="InterPro" id="IPR038763">
    <property type="entry name" value="DHH_sf"/>
</dbReference>